<accession>A0AAE0XMI1</accession>
<dbReference type="Proteomes" id="UP001283361">
    <property type="component" value="Unassembled WGS sequence"/>
</dbReference>
<feature type="region of interest" description="Disordered" evidence="1">
    <location>
        <begin position="131"/>
        <end position="178"/>
    </location>
</feature>
<dbReference type="AlphaFoldDB" id="A0AAE0XMI1"/>
<proteinExistence type="predicted"/>
<reference evidence="2" key="1">
    <citation type="journal article" date="2023" name="G3 (Bethesda)">
        <title>A reference genome for the long-term kleptoplast-retaining sea slug Elysia crispata morphotype clarki.</title>
        <authorList>
            <person name="Eastman K.E."/>
            <person name="Pendleton A.L."/>
            <person name="Shaikh M.A."/>
            <person name="Suttiyut T."/>
            <person name="Ogas R."/>
            <person name="Tomko P."/>
            <person name="Gavelis G."/>
            <person name="Widhalm J.R."/>
            <person name="Wisecaver J.H."/>
        </authorList>
    </citation>
    <scope>NUCLEOTIDE SEQUENCE</scope>
    <source>
        <strain evidence="2">ECLA1</strain>
    </source>
</reference>
<keyword evidence="3" id="KW-1185">Reference proteome</keyword>
<name>A0AAE0XMI1_9GAST</name>
<comment type="caution">
    <text evidence="2">The sequence shown here is derived from an EMBL/GenBank/DDBJ whole genome shotgun (WGS) entry which is preliminary data.</text>
</comment>
<gene>
    <name evidence="2" type="ORF">RRG08_016877</name>
</gene>
<sequence>MREEAQVFSLDPHSSRSRGFDKFCRICSLQMSGGAISAVPHTERPAFSLLISTTSNLRCLVRANFSVCHLSSLPVCHETPLVLRQTLRRLANISDRETIHRDADVTQLRVSWWSLQKPAYLTHKHAPEIETSWAESRHPSIKSSSRGNTTRKRARGQQSSGGGQGGKKQLQVTQISPH</sequence>
<evidence type="ECO:0000313" key="2">
    <source>
        <dbReference type="EMBL" id="KAK3696828.1"/>
    </source>
</evidence>
<organism evidence="2 3">
    <name type="scientific">Elysia crispata</name>
    <name type="common">lettuce slug</name>
    <dbReference type="NCBI Taxonomy" id="231223"/>
    <lineage>
        <taxon>Eukaryota</taxon>
        <taxon>Metazoa</taxon>
        <taxon>Spiralia</taxon>
        <taxon>Lophotrochozoa</taxon>
        <taxon>Mollusca</taxon>
        <taxon>Gastropoda</taxon>
        <taxon>Heterobranchia</taxon>
        <taxon>Euthyneura</taxon>
        <taxon>Panpulmonata</taxon>
        <taxon>Sacoglossa</taxon>
        <taxon>Placobranchoidea</taxon>
        <taxon>Plakobranchidae</taxon>
        <taxon>Elysia</taxon>
    </lineage>
</organism>
<evidence type="ECO:0000313" key="3">
    <source>
        <dbReference type="Proteomes" id="UP001283361"/>
    </source>
</evidence>
<dbReference type="EMBL" id="JAWDGP010008031">
    <property type="protein sequence ID" value="KAK3696828.1"/>
    <property type="molecule type" value="Genomic_DNA"/>
</dbReference>
<protein>
    <submittedName>
        <fullName evidence="2">Uncharacterized protein</fullName>
    </submittedName>
</protein>
<evidence type="ECO:0000256" key="1">
    <source>
        <dbReference type="SAM" id="MobiDB-lite"/>
    </source>
</evidence>